<keyword evidence="5 6" id="KW-0206">Cytoskeleton</keyword>
<evidence type="ECO:0000256" key="7">
    <source>
        <dbReference type="RuleBase" id="RU003909"/>
    </source>
</evidence>
<protein>
    <recommendedName>
        <fullName evidence="7">Profilin</fullName>
    </recommendedName>
</protein>
<dbReference type="EMBL" id="KZ613469">
    <property type="protein sequence ID" value="PMD25751.1"/>
    <property type="molecule type" value="Genomic_DNA"/>
</dbReference>
<dbReference type="STRING" id="1745343.A0A2J6QHL2"/>
<dbReference type="PROSITE" id="PS00414">
    <property type="entry name" value="PROFILIN"/>
    <property type="match status" value="1"/>
</dbReference>
<evidence type="ECO:0000256" key="4">
    <source>
        <dbReference type="ARBA" id="ARBA00023203"/>
    </source>
</evidence>
<evidence type="ECO:0000313" key="9">
    <source>
        <dbReference type="Proteomes" id="UP000235672"/>
    </source>
</evidence>
<comment type="similarity">
    <text evidence="2 7">Belongs to the profilin family.</text>
</comment>
<comment type="subcellular location">
    <subcellularLocation>
        <location evidence="1">Cytoplasm</location>
        <location evidence="1">Cytoskeleton</location>
    </subcellularLocation>
</comment>
<dbReference type="Gene3D" id="3.30.450.30">
    <property type="entry name" value="Dynein light chain 2a, cytoplasmic"/>
    <property type="match status" value="1"/>
</dbReference>
<dbReference type="PANTHER" id="PTHR11604">
    <property type="entry name" value="PROFILIN"/>
    <property type="match status" value="1"/>
</dbReference>
<comment type="subunit">
    <text evidence="6">Occurs in many kinds of cells as a complex with monomeric actin in a 1:1 ratio.</text>
</comment>
<accession>A0A2J6QHL2</accession>
<dbReference type="PRINTS" id="PR00392">
    <property type="entry name" value="PROFILIN"/>
</dbReference>
<dbReference type="InterPro" id="IPR005455">
    <property type="entry name" value="PFN_euk"/>
</dbReference>
<dbReference type="GO" id="GO:0005856">
    <property type="term" value="C:cytoskeleton"/>
    <property type="evidence" value="ECO:0007669"/>
    <property type="project" value="UniProtKB-SubCell"/>
</dbReference>
<keyword evidence="4 7" id="KW-0009">Actin-binding</keyword>
<dbReference type="SUPFAM" id="SSF55770">
    <property type="entry name" value="Profilin (actin-binding protein)"/>
    <property type="match status" value="1"/>
</dbReference>
<dbReference type="Proteomes" id="UP000235672">
    <property type="component" value="Unassembled WGS sequence"/>
</dbReference>
<proteinExistence type="inferred from homology"/>
<dbReference type="GO" id="GO:0005938">
    <property type="term" value="C:cell cortex"/>
    <property type="evidence" value="ECO:0007669"/>
    <property type="project" value="TreeGrafter"/>
</dbReference>
<dbReference type="AlphaFoldDB" id="A0A2J6QHL2"/>
<dbReference type="FunFam" id="3.30.450.30:FF:000001">
    <property type="entry name" value="Profilin"/>
    <property type="match status" value="1"/>
</dbReference>
<dbReference type="GO" id="GO:1903475">
    <property type="term" value="P:mitotic actomyosin contractile ring assembly"/>
    <property type="evidence" value="ECO:0007669"/>
    <property type="project" value="UniProtKB-ARBA"/>
</dbReference>
<dbReference type="GO" id="GO:0003785">
    <property type="term" value="F:actin monomer binding"/>
    <property type="evidence" value="ECO:0007669"/>
    <property type="project" value="TreeGrafter"/>
</dbReference>
<dbReference type="CDD" id="cd00148">
    <property type="entry name" value="PROF"/>
    <property type="match status" value="1"/>
</dbReference>
<evidence type="ECO:0000256" key="1">
    <source>
        <dbReference type="ARBA" id="ARBA00004245"/>
    </source>
</evidence>
<evidence type="ECO:0000313" key="8">
    <source>
        <dbReference type="EMBL" id="PMD25751.1"/>
    </source>
</evidence>
<sequence length="129" mass="13781">MSWQAYVDSSMVGSGHVDKGAIYSVAGDSKWAGSTGFECSPAELQEIITGLTGKPDKLYADGLHVGGERYVLTKAEPDRSLYARKGREGVVIVKTTMAILIAHYGESMIAGNSATTVEQLADYLIKTGY</sequence>
<name>A0A2J6QHL2_9HELO</name>
<organism evidence="8 9">
    <name type="scientific">Hyaloscypha hepaticicola</name>
    <dbReference type="NCBI Taxonomy" id="2082293"/>
    <lineage>
        <taxon>Eukaryota</taxon>
        <taxon>Fungi</taxon>
        <taxon>Dikarya</taxon>
        <taxon>Ascomycota</taxon>
        <taxon>Pezizomycotina</taxon>
        <taxon>Leotiomycetes</taxon>
        <taxon>Helotiales</taxon>
        <taxon>Hyaloscyphaceae</taxon>
        <taxon>Hyaloscypha</taxon>
    </lineage>
</organism>
<evidence type="ECO:0000256" key="3">
    <source>
        <dbReference type="ARBA" id="ARBA00022490"/>
    </source>
</evidence>
<keyword evidence="3" id="KW-0963">Cytoplasm</keyword>
<evidence type="ECO:0000256" key="5">
    <source>
        <dbReference type="ARBA" id="ARBA00023212"/>
    </source>
</evidence>
<reference evidence="8 9" key="1">
    <citation type="submission" date="2016-05" db="EMBL/GenBank/DDBJ databases">
        <title>A degradative enzymes factory behind the ericoid mycorrhizal symbiosis.</title>
        <authorList>
            <consortium name="DOE Joint Genome Institute"/>
            <person name="Martino E."/>
            <person name="Morin E."/>
            <person name="Grelet G."/>
            <person name="Kuo A."/>
            <person name="Kohler A."/>
            <person name="Daghino S."/>
            <person name="Barry K."/>
            <person name="Choi C."/>
            <person name="Cichocki N."/>
            <person name="Clum A."/>
            <person name="Copeland A."/>
            <person name="Hainaut M."/>
            <person name="Haridas S."/>
            <person name="Labutti K."/>
            <person name="Lindquist E."/>
            <person name="Lipzen A."/>
            <person name="Khouja H.-R."/>
            <person name="Murat C."/>
            <person name="Ohm R."/>
            <person name="Olson A."/>
            <person name="Spatafora J."/>
            <person name="Veneault-Fourrey C."/>
            <person name="Henrissat B."/>
            <person name="Grigoriev I."/>
            <person name="Martin F."/>
            <person name="Perotto S."/>
        </authorList>
    </citation>
    <scope>NUCLEOTIDE SEQUENCE [LARGE SCALE GENOMIC DNA]</scope>
    <source>
        <strain evidence="8 9">UAMH 7357</strain>
    </source>
</reference>
<dbReference type="InterPro" id="IPR036140">
    <property type="entry name" value="PFN_sf"/>
</dbReference>
<evidence type="ECO:0000256" key="6">
    <source>
        <dbReference type="RuleBase" id="RU003908"/>
    </source>
</evidence>
<dbReference type="OrthoDB" id="421374at2759"/>
<evidence type="ECO:0000256" key="2">
    <source>
        <dbReference type="ARBA" id="ARBA00010058"/>
    </source>
</evidence>
<dbReference type="PANTHER" id="PTHR11604:SF0">
    <property type="entry name" value="PROFILIN"/>
    <property type="match status" value="1"/>
</dbReference>
<dbReference type="SMART" id="SM00392">
    <property type="entry name" value="PROF"/>
    <property type="match status" value="1"/>
</dbReference>
<dbReference type="PRINTS" id="PR01640">
    <property type="entry name" value="PROFILINPLNT"/>
</dbReference>
<dbReference type="InterPro" id="IPR027310">
    <property type="entry name" value="Profilin_CS"/>
</dbReference>
<dbReference type="Pfam" id="PF00235">
    <property type="entry name" value="Profilin"/>
    <property type="match status" value="1"/>
</dbReference>
<keyword evidence="9" id="KW-1185">Reference proteome</keyword>
<comment type="function">
    <text evidence="6">Binds to actin and affects the structure of the cytoskeleton. At high concentrations, profilin prevents the polymerization of actin, whereas it enhances it at low concentrations.</text>
</comment>
<gene>
    <name evidence="8" type="ORF">NA56DRAFT_685636</name>
</gene>
<dbReference type="InterPro" id="IPR048278">
    <property type="entry name" value="PFN"/>
</dbReference>